<accession>A0A1F5ZMS7</accession>
<proteinExistence type="predicted"/>
<comment type="caution">
    <text evidence="1">The sequence shown here is derived from an EMBL/GenBank/DDBJ whole genome shotgun (WGS) entry which is preliminary data.</text>
</comment>
<evidence type="ECO:0000313" key="2">
    <source>
        <dbReference type="Proteomes" id="UP000177416"/>
    </source>
</evidence>
<gene>
    <name evidence="1" type="ORF">A2875_04820</name>
</gene>
<reference evidence="1 2" key="1">
    <citation type="journal article" date="2016" name="Nat. Commun.">
        <title>Thousands of microbial genomes shed light on interconnected biogeochemical processes in an aquifer system.</title>
        <authorList>
            <person name="Anantharaman K."/>
            <person name="Brown C.T."/>
            <person name="Hug L.A."/>
            <person name="Sharon I."/>
            <person name="Castelle C.J."/>
            <person name="Probst A.J."/>
            <person name="Thomas B.C."/>
            <person name="Singh A."/>
            <person name="Wilkins M.J."/>
            <person name="Karaoz U."/>
            <person name="Brodie E.L."/>
            <person name="Williams K.H."/>
            <person name="Hubbard S.S."/>
            <person name="Banfield J.F."/>
        </authorList>
    </citation>
    <scope>NUCLEOTIDE SEQUENCE [LARGE SCALE GENOMIC DNA]</scope>
</reference>
<organism evidence="1 2">
    <name type="scientific">Candidatus Gottesmanbacteria bacterium RIFCSPHIGHO2_01_FULL_46_14</name>
    <dbReference type="NCBI Taxonomy" id="1798380"/>
    <lineage>
        <taxon>Bacteria</taxon>
        <taxon>Candidatus Gottesmaniibacteriota</taxon>
    </lineage>
</organism>
<dbReference type="Proteomes" id="UP000177416">
    <property type="component" value="Unassembled WGS sequence"/>
</dbReference>
<dbReference type="AlphaFoldDB" id="A0A1F5ZMS7"/>
<name>A0A1F5ZMS7_9BACT</name>
<dbReference type="EMBL" id="MFJJ01000034">
    <property type="protein sequence ID" value="OGG13741.1"/>
    <property type="molecule type" value="Genomic_DNA"/>
</dbReference>
<sequence>MSPDDIRQEIELKVVEMIKTNLTEGVLTEERAQELSQIVLDTLRPGMTFTELFGAIARLDDTAPELSPFIVPYLKQYEREIAQKAEQNVRNLIKQGQYDAASKLAESVIKQNVSVVWSGKGTNRN</sequence>
<evidence type="ECO:0000313" key="1">
    <source>
        <dbReference type="EMBL" id="OGG13741.1"/>
    </source>
</evidence>
<protein>
    <submittedName>
        <fullName evidence="1">Uncharacterized protein</fullName>
    </submittedName>
</protein>